<sequence>MNAISHLSKSLLIIVFLMCVTFFSKATYHHWNADSSVVVQSNLKKPLSANVGDRSSPVSSSKRPIVILPLYWIGGSGNWNDGSHWSITSGGSPAWLVPTFLSDVYFDDRSFSSPNQTVNITADANCRSMIWNAGAGLNTPKLAGQSNLNLNIYGSMELAKSMTFGFAGKTRMLGNSFDANAQTIKTNGVSISSSAFQLYNGRFDLFDDMSVYNFEQFSGQFYSNAHNISCSSALVLDARARGDNFNAYFNIEGSTIAVDAYVAAHSSQNYYRTNNSTIIVRNFVISAENDPVFYNDLQLRGDNPLISGYTSANLVTFRNVDVQSSTCLFYLSNMRFNNLNLKASSVNDFKVDGSFTIDGVLTADGEACAPTVLRSLRSTGQYTLTSTQKNFDLKNVILCNTKAGNGSAAENKFSGSDGGNNTNWTYTPLKNQKATITLASGNDNTTISSNTPIQPIVYNVSNSTGVTVQGLPNGLTTLYTNGNLTISGTPTSRGRFNYTVSTTGACASVSLGGTINVTNGFLYWVGGSGNWNDGAHWSYTSGGAGSGLVPTALDDVYFDDRSFSGTNQTVNINADASCRSMIWNAGAGLKTPKLTGQSNLNLNIYGSMELAKDMTYDFLGSTRMVGSSFVANAQTLKTNKVWIPSSNLQLVNGRFDLADDLSSANLIQTSGQFYTNGHNITNFGPNNLVGFTTLNAEIRGDNSKAFFDISSSIISTGRYTAAHNSETNYKTTNSTIKVKDTFAVPGFDVPVAYNDLQITGNTSSIASLPGVKGSLTFRNVDVQSSDFTFNIANVRFNNLNLKASSINKFLAGGLYTIDGVLSANGAACSSTEFRSLTRGSQYTLASTLKNFDLKNVILSDAKAGNGIASENKFSGVDGGNNTNWTNVPVSISLNSASASTTVCYNTDITPIVYTIGGAIGASVTGLPSGLTGVYNAGKFTISGTPTSSGTFGYKVSTTGSCSSASQTGTITVTPNATLTFNSSDGPNAQTVCINNGISMISYSVGDATGASVTGLSSGLTGVYNAGKFTISGTPTSSGTFGYKVSTTGSCSSASQTGTITVTPNASLTLNSSGGTDAQTVCINNGISSISYIVGDATGATVTGLPAGVRGDYTLGKLTISGRPTESGKFTYAVRATGTCSSTSLTGTIDVTPNATITLNGSGGTNAQIVCKNSAIIPILYTIAGATGATVTGLPAGVKGDYTLGNLTISGTPTEGGKFTYMISATGSCLSTSLTGTIDVTPNATLTLNSGVGTIAQAICVNKGISSISYGVSDATGATVTGLPAGVRGDYTLGKLTISGTPTESGKFTYTVKATGSCSSTSLTGTIDVTPNARLTLNSSGGTDAQTVCINNGISSISYIVGDAMGATVTGLPAGVKGVYTSGKLTISGTPTSTGKFTYTVKATGRCLSTSLTGTIDVTPNATLTLNSSGGTNAQTVCIDNGINSISYSVGNATGATVRDLPTGVKGFYAPGNLTISGTPTSSGKFTYTVSTTGNCSSTSLTGTIDVTPNASLALNSAEGTNAQTVCINNGMNSISYSVGDANGATVTGLPAGVKGTYTPGNLTISGTPTEGGKFTYSVSATGNCSSTSLTGTIDVTPNATITLNGSGGTNAQTVCKNSAIIPILYTIAGATGATVTGLPAGVKGDYTLGNLTISGTPTESGKFTYMISTTGSCLSTSLTGTIDVAPNATITLNSGIGTIAQAICVNKGIGSISYSVSDATGATVTGLPAGVKGVYTLGKLTISGTPTESGKFTYTVKATGSCSPTSLTGTIDVTPNARLTLSSSGGTNAQIVCINNGINSISYIVGDATGATVTGLPAGVKGVYTSGKLTISGTPTSTGKFTYTVKATGRCLSTSLTGTINVSPNATLTLNSSGGTDAQTVCINNGIRSISYSVGNATGATVRDLPTGVKGFYAPGKLTISGTPSSSGKFTYTVSATGNCSSTSLTGTIDVAPNATLALNSADGTIAQTVCINNGINSISYSVSDANGATVTGLPTGVAGAYASGNLTISGTPTESGIFDYIVSTTGSCSPVSLAGTITVAPNATLTLSSGEASQTVPINNSITNITYAIGNATSASVSGLPAGVTASNRTGTLVISGAPTSSGTFGYTVTTLDGCSSASLQGTITIIGNTYYWIKGGGDWNDGNHWSLSSGGAASGAIPTAADDVVFDGSSVGPLSNEINIGKAAYCKNITVKDPFNEAIFGNGTLYIAGSSNFTGAQRVLCDLYYSGSAKHTIKSGNACIYDSREITFAGTGSYTLGDDFKSGQTPGYTTTVYHKAGTLNTNGKLVTTSNFQSFPLTADRARELNISNSTIELNGQDWYLDGLNLTAFNTVGSLIRLTAPDARFKTILNNSELNASKIVYNDVTFTAQSGTSSLISNALGTSYHDVSFSSNASIIAETSTVDNPEASKGSNMRLNNLNLKASSVNTFKAGGTFTIDGVLTADGTPCAPTELRSSTDGVQYTLTSILKNFNLKSVYLRDAIAGNGRPSENKFAGANGGNNSNWTYTPTLSLTTGSASTTVTVNTPISRIVYTISSNATGATVTGLPAGVTGVFVGEALTISGTPTSIGRFDYMVSTTGGCSSVSLTGTVSVVMKPAAPIGYQPGQRQSVGMVDATASIGSPVDDTISPAAVVTPNGDGRNDTWIVGNIESHPNNTVNIYNRSGTLVFKMRNYKNTWDGTHNGIPLNEDAYFYVIELDGTKDRIKGTVTVVRDTR</sequence>
<protein>
    <recommendedName>
        <fullName evidence="3">Secretion system C-terminal sorting domain-containing protein</fullName>
    </recommendedName>
</protein>
<dbReference type="EMBL" id="QGNZ01000002">
    <property type="protein sequence ID" value="PWS27498.1"/>
    <property type="molecule type" value="Genomic_DNA"/>
</dbReference>
<accession>A0A317EQV9</accession>
<dbReference type="Proteomes" id="UP000245379">
    <property type="component" value="Unassembled WGS sequence"/>
</dbReference>
<organism evidence="1 2">
    <name type="scientific">Pedobacter yonginense</name>
    <dbReference type="NCBI Taxonomy" id="651869"/>
    <lineage>
        <taxon>Bacteria</taxon>
        <taxon>Pseudomonadati</taxon>
        <taxon>Bacteroidota</taxon>
        <taxon>Sphingobacteriia</taxon>
        <taxon>Sphingobacteriales</taxon>
        <taxon>Sphingobacteriaceae</taxon>
        <taxon>Pedobacter</taxon>
    </lineage>
</organism>
<gene>
    <name evidence="1" type="ORF">DHW03_07805</name>
</gene>
<dbReference type="NCBIfam" id="TIGR04131">
    <property type="entry name" value="Bac_Flav_CTERM"/>
    <property type="match status" value="1"/>
</dbReference>
<reference evidence="1 2" key="1">
    <citation type="submission" date="2018-05" db="EMBL/GenBank/DDBJ databases">
        <title>Pedobacter paludis sp. nov., isolated from wetland soil.</title>
        <authorList>
            <person name="Zhang Y."/>
            <person name="Wang G."/>
        </authorList>
    </citation>
    <scope>NUCLEOTIDE SEQUENCE [LARGE SCALE GENOMIC DNA]</scope>
    <source>
        <strain evidence="1 2">KCTC22721</strain>
    </source>
</reference>
<keyword evidence="2" id="KW-1185">Reference proteome</keyword>
<dbReference type="InterPro" id="IPR026341">
    <property type="entry name" value="T9SS_type_B"/>
</dbReference>
<evidence type="ECO:0000313" key="1">
    <source>
        <dbReference type="EMBL" id="PWS27498.1"/>
    </source>
</evidence>
<dbReference type="Gene3D" id="2.60.40.10">
    <property type="entry name" value="Immunoglobulins"/>
    <property type="match status" value="13"/>
</dbReference>
<comment type="caution">
    <text evidence="1">The sequence shown here is derived from an EMBL/GenBank/DDBJ whole genome shotgun (WGS) entry which is preliminary data.</text>
</comment>
<dbReference type="InterPro" id="IPR013783">
    <property type="entry name" value="Ig-like_fold"/>
</dbReference>
<evidence type="ECO:0008006" key="3">
    <source>
        <dbReference type="Google" id="ProtNLM"/>
    </source>
</evidence>
<name>A0A317EQV9_9SPHI</name>
<dbReference type="Pfam" id="PF13585">
    <property type="entry name" value="CHU_C"/>
    <property type="match status" value="1"/>
</dbReference>
<evidence type="ECO:0000313" key="2">
    <source>
        <dbReference type="Proteomes" id="UP000245379"/>
    </source>
</evidence>
<proteinExistence type="predicted"/>